<dbReference type="GO" id="GO:0005886">
    <property type="term" value="C:plasma membrane"/>
    <property type="evidence" value="ECO:0007669"/>
    <property type="project" value="UniProtKB-SubCell"/>
</dbReference>
<feature type="transmembrane region" description="Helical" evidence="6">
    <location>
        <begin position="34"/>
        <end position="52"/>
    </location>
</feature>
<protein>
    <recommendedName>
        <fullName evidence="7">EamA domain-containing protein</fullName>
    </recommendedName>
</protein>
<feature type="transmembrane region" description="Helical" evidence="6">
    <location>
        <begin position="124"/>
        <end position="141"/>
    </location>
</feature>
<comment type="caution">
    <text evidence="8">The sequence shown here is derived from an EMBL/GenBank/DDBJ whole genome shotgun (WGS) entry which is preliminary data.</text>
</comment>
<proteinExistence type="predicted"/>
<reference evidence="8 9" key="1">
    <citation type="submission" date="2018-06" db="EMBL/GenBank/DDBJ databases">
        <title>Extensive metabolic versatility and redundancy in microbially diverse, dynamic hydrothermal sediments.</title>
        <authorList>
            <person name="Dombrowski N."/>
            <person name="Teske A."/>
            <person name="Baker B.J."/>
        </authorList>
    </citation>
    <scope>NUCLEOTIDE SEQUENCE [LARGE SCALE GENOMIC DNA]</scope>
    <source>
        <strain evidence="8">B47_G16</strain>
    </source>
</reference>
<dbReference type="AlphaFoldDB" id="A0A497E4E5"/>
<feature type="transmembrane region" description="Helical" evidence="6">
    <location>
        <begin position="147"/>
        <end position="171"/>
    </location>
</feature>
<organism evidence="8 9">
    <name type="scientific">Aerophobetes bacterium</name>
    <dbReference type="NCBI Taxonomy" id="2030807"/>
    <lineage>
        <taxon>Bacteria</taxon>
        <taxon>Candidatus Aerophobota</taxon>
    </lineage>
</organism>
<keyword evidence="2" id="KW-1003">Cell membrane</keyword>
<accession>A0A497E4E5</accession>
<evidence type="ECO:0000256" key="4">
    <source>
        <dbReference type="ARBA" id="ARBA00022989"/>
    </source>
</evidence>
<dbReference type="InterPro" id="IPR037185">
    <property type="entry name" value="EmrE-like"/>
</dbReference>
<comment type="subcellular location">
    <subcellularLocation>
        <location evidence="1">Cell membrane</location>
        <topology evidence="1">Multi-pass membrane protein</topology>
    </subcellularLocation>
</comment>
<feature type="transmembrane region" description="Helical" evidence="6">
    <location>
        <begin position="183"/>
        <end position="202"/>
    </location>
</feature>
<evidence type="ECO:0000256" key="5">
    <source>
        <dbReference type="ARBA" id="ARBA00023136"/>
    </source>
</evidence>
<dbReference type="EMBL" id="QMPZ01000037">
    <property type="protein sequence ID" value="RLE09612.1"/>
    <property type="molecule type" value="Genomic_DNA"/>
</dbReference>
<dbReference type="PANTHER" id="PTHR32322:SF18">
    <property type="entry name" value="S-ADENOSYLMETHIONINE_S-ADENOSYLHOMOCYSTEINE TRANSPORTER"/>
    <property type="match status" value="1"/>
</dbReference>
<evidence type="ECO:0000313" key="8">
    <source>
        <dbReference type="EMBL" id="RLE09612.1"/>
    </source>
</evidence>
<feature type="transmembrane region" description="Helical" evidence="6">
    <location>
        <begin position="214"/>
        <end position="233"/>
    </location>
</feature>
<feature type="transmembrane region" description="Helical" evidence="6">
    <location>
        <begin position="240"/>
        <end position="265"/>
    </location>
</feature>
<dbReference type="PANTHER" id="PTHR32322">
    <property type="entry name" value="INNER MEMBRANE TRANSPORTER"/>
    <property type="match status" value="1"/>
</dbReference>
<dbReference type="Proteomes" id="UP000279422">
    <property type="component" value="Unassembled WGS sequence"/>
</dbReference>
<evidence type="ECO:0000256" key="6">
    <source>
        <dbReference type="SAM" id="Phobius"/>
    </source>
</evidence>
<keyword evidence="3 6" id="KW-0812">Transmembrane</keyword>
<feature type="domain" description="EamA" evidence="7">
    <location>
        <begin position="7"/>
        <end position="139"/>
    </location>
</feature>
<evidence type="ECO:0000256" key="2">
    <source>
        <dbReference type="ARBA" id="ARBA00022475"/>
    </source>
</evidence>
<dbReference type="SUPFAM" id="SSF103481">
    <property type="entry name" value="Multidrug resistance efflux transporter EmrE"/>
    <property type="match status" value="2"/>
</dbReference>
<evidence type="ECO:0000313" key="9">
    <source>
        <dbReference type="Proteomes" id="UP000279422"/>
    </source>
</evidence>
<feature type="transmembrane region" description="Helical" evidence="6">
    <location>
        <begin position="67"/>
        <end position="89"/>
    </location>
</feature>
<feature type="domain" description="EamA" evidence="7">
    <location>
        <begin position="152"/>
        <end position="288"/>
    </location>
</feature>
<feature type="transmembrane region" description="Helical" evidence="6">
    <location>
        <begin position="271"/>
        <end position="289"/>
    </location>
</feature>
<gene>
    <name evidence="8" type="ORF">DRJ00_03735</name>
</gene>
<keyword evidence="4 6" id="KW-1133">Transmembrane helix</keyword>
<feature type="transmembrane region" description="Helical" evidence="6">
    <location>
        <begin position="7"/>
        <end position="28"/>
    </location>
</feature>
<evidence type="ECO:0000256" key="1">
    <source>
        <dbReference type="ARBA" id="ARBA00004651"/>
    </source>
</evidence>
<keyword evidence="5 6" id="KW-0472">Membrane</keyword>
<dbReference type="InterPro" id="IPR050638">
    <property type="entry name" value="AA-Vitamin_Transporters"/>
</dbReference>
<dbReference type="Pfam" id="PF00892">
    <property type="entry name" value="EamA"/>
    <property type="match status" value="2"/>
</dbReference>
<evidence type="ECO:0000256" key="3">
    <source>
        <dbReference type="ARBA" id="ARBA00022692"/>
    </source>
</evidence>
<evidence type="ECO:0000259" key="7">
    <source>
        <dbReference type="Pfam" id="PF00892"/>
    </source>
</evidence>
<feature type="transmembrane region" description="Helical" evidence="6">
    <location>
        <begin position="95"/>
        <end position="112"/>
    </location>
</feature>
<dbReference type="InterPro" id="IPR000620">
    <property type="entry name" value="EamA_dom"/>
</dbReference>
<sequence>MRRYIPIAIATFIWIWPPILIKMLSFHFDAYTQNFYRYLAGSSILMVINLIYRKRKLFSSLKRIKKFILPAMLVFLYQISFVGGIYLLTPTVASLIGKSSVLFTTLFSFVLFSDERKIIRSRSFIAGSLLAILGVYGVIAGRGSVELAGFNLGAVLILIGSVMWSLYTIVVKVMVREVDPFESASIVFMLSLPLFFIFALLFGDMKALKVAPKGMVAILFLSGALCVGIANAFNYKSIKLIGTVISSNLILLTPFFTAIASYLIFKETLSIYQILSGAALLAGCSILVTTNRSSENNHKALNGR</sequence>
<name>A0A497E4E5_UNCAE</name>